<keyword evidence="8 10" id="KW-0346">Stress response</keyword>
<dbReference type="InterPro" id="IPR057325">
    <property type="entry name" value="DeaD_dimer"/>
</dbReference>
<organism evidence="16 17">
    <name type="scientific">Aromatoleum aromaticum (strain DSM 19018 / LMG 30748 / EbN1)</name>
    <name type="common">Azoarcus sp. (strain EbN1)</name>
    <dbReference type="NCBI Taxonomy" id="76114"/>
    <lineage>
        <taxon>Bacteria</taxon>
        <taxon>Pseudomonadati</taxon>
        <taxon>Pseudomonadota</taxon>
        <taxon>Betaproteobacteria</taxon>
        <taxon>Rhodocyclales</taxon>
        <taxon>Rhodocyclaceae</taxon>
        <taxon>Aromatoleum</taxon>
    </lineage>
</organism>
<dbReference type="GO" id="GO:0033592">
    <property type="term" value="F:RNA strand annealing activity"/>
    <property type="evidence" value="ECO:0007669"/>
    <property type="project" value="TreeGrafter"/>
</dbReference>
<dbReference type="Pfam" id="PF00271">
    <property type="entry name" value="Helicase_C"/>
    <property type="match status" value="1"/>
</dbReference>
<dbReference type="HAMAP" id="MF_00964">
    <property type="entry name" value="DEAD_helicase_DeaD"/>
    <property type="match status" value="1"/>
</dbReference>
<keyword evidence="6 10" id="KW-0067">ATP-binding</keyword>
<dbReference type="PROSITE" id="PS51194">
    <property type="entry name" value="HELICASE_CTER"/>
    <property type="match status" value="1"/>
</dbReference>
<dbReference type="PROSITE" id="PS00039">
    <property type="entry name" value="DEAD_ATP_HELICASE"/>
    <property type="match status" value="1"/>
</dbReference>
<evidence type="ECO:0000313" key="16">
    <source>
        <dbReference type="EMBL" id="CAI09382.1"/>
    </source>
</evidence>
<dbReference type="SMART" id="SM00487">
    <property type="entry name" value="DEXDc"/>
    <property type="match status" value="1"/>
</dbReference>
<dbReference type="Pfam" id="PF25399">
    <property type="entry name" value="DeaD_dimer"/>
    <property type="match status" value="1"/>
</dbReference>
<evidence type="ECO:0000256" key="8">
    <source>
        <dbReference type="ARBA" id="ARBA00023016"/>
    </source>
</evidence>
<evidence type="ECO:0000256" key="10">
    <source>
        <dbReference type="HAMAP-Rule" id="MF_00964"/>
    </source>
</evidence>
<dbReference type="GO" id="GO:0003724">
    <property type="term" value="F:RNA helicase activity"/>
    <property type="evidence" value="ECO:0007669"/>
    <property type="project" value="UniProtKB-UniRule"/>
</dbReference>
<feature type="compositionally biased region" description="Basic and acidic residues" evidence="12">
    <location>
        <begin position="480"/>
        <end position="504"/>
    </location>
</feature>
<gene>
    <name evidence="10 16" type="primary">deaD</name>
    <name evidence="10" type="synonym">csdA</name>
    <name evidence="16" type="ORF">ebA5738</name>
</gene>
<dbReference type="PANTHER" id="PTHR47963">
    <property type="entry name" value="DEAD-BOX ATP-DEPENDENT RNA HELICASE 47, MITOCHONDRIAL"/>
    <property type="match status" value="1"/>
</dbReference>
<dbReference type="InterPro" id="IPR005580">
    <property type="entry name" value="DbpA/CsdA_RNA-bd_dom"/>
</dbReference>
<dbReference type="HOGENOM" id="CLU_003041_21_1_4"/>
<dbReference type="InterPro" id="IPR014001">
    <property type="entry name" value="Helicase_ATP-bd"/>
</dbReference>
<dbReference type="Gene3D" id="3.40.50.300">
    <property type="entry name" value="P-loop containing nucleotide triphosphate hydrolases"/>
    <property type="match status" value="2"/>
</dbReference>
<keyword evidence="3 10" id="KW-0547">Nucleotide-binding</keyword>
<dbReference type="InterPro" id="IPR011545">
    <property type="entry name" value="DEAD/DEAH_box_helicase_dom"/>
</dbReference>
<dbReference type="InterPro" id="IPR044742">
    <property type="entry name" value="DEAD/DEAH_RhlB"/>
</dbReference>
<feature type="region of interest" description="Disordered" evidence="12">
    <location>
        <begin position="477"/>
        <end position="504"/>
    </location>
</feature>
<proteinExistence type="inferred from homology"/>
<feature type="short sequence motif" description="Q motif" evidence="11">
    <location>
        <begin position="44"/>
        <end position="72"/>
    </location>
</feature>
<dbReference type="GO" id="GO:0005829">
    <property type="term" value="C:cytosol"/>
    <property type="evidence" value="ECO:0007669"/>
    <property type="project" value="TreeGrafter"/>
</dbReference>
<dbReference type="GO" id="GO:0016887">
    <property type="term" value="F:ATP hydrolysis activity"/>
    <property type="evidence" value="ECO:0007669"/>
    <property type="project" value="RHEA"/>
</dbReference>
<evidence type="ECO:0000256" key="6">
    <source>
        <dbReference type="ARBA" id="ARBA00022840"/>
    </source>
</evidence>
<keyword evidence="17" id="KW-1185">Reference proteome</keyword>
<name>Q5NZY2_AROAE</name>
<evidence type="ECO:0000259" key="13">
    <source>
        <dbReference type="PROSITE" id="PS51192"/>
    </source>
</evidence>
<evidence type="ECO:0000313" key="17">
    <source>
        <dbReference type="Proteomes" id="UP000006552"/>
    </source>
</evidence>
<dbReference type="InterPro" id="IPR028618">
    <property type="entry name" value="DEAD_helicase_DeaD"/>
</dbReference>
<reference evidence="16 17" key="1">
    <citation type="journal article" date="2005" name="Arch. Microbiol.">
        <title>The genome sequence of an anaerobic aromatic-degrading denitrifying bacterium, strain EbN1.</title>
        <authorList>
            <person name="Rabus R."/>
            <person name="Kube M."/>
            <person name="Heider J."/>
            <person name="Beck A."/>
            <person name="Heitmann K."/>
            <person name="Widdel F."/>
            <person name="Reinhardt R."/>
        </authorList>
    </citation>
    <scope>NUCLEOTIDE SEQUENCE [LARGE SCALE GENOMIC DNA]</scope>
    <source>
        <strain evidence="16 17">EbN1</strain>
    </source>
</reference>
<feature type="region of interest" description="Disordered" evidence="12">
    <location>
        <begin position="594"/>
        <end position="658"/>
    </location>
</feature>
<dbReference type="GO" id="GO:0005524">
    <property type="term" value="F:ATP binding"/>
    <property type="evidence" value="ECO:0007669"/>
    <property type="project" value="UniProtKB-UniRule"/>
</dbReference>
<feature type="compositionally biased region" description="Basic and acidic residues" evidence="12">
    <location>
        <begin position="594"/>
        <end position="604"/>
    </location>
</feature>
<evidence type="ECO:0000256" key="9">
    <source>
        <dbReference type="ARBA" id="ARBA00047984"/>
    </source>
</evidence>
<feature type="domain" description="Helicase C-terminal" evidence="14">
    <location>
        <begin position="272"/>
        <end position="418"/>
    </location>
</feature>
<dbReference type="InterPro" id="IPR034415">
    <property type="entry name" value="CsdA_RRM"/>
</dbReference>
<dbReference type="CDD" id="cd12499">
    <property type="entry name" value="RRM_EcCsdA_like"/>
    <property type="match status" value="1"/>
</dbReference>
<dbReference type="KEGG" id="eba:ebA5738"/>
<dbReference type="AlphaFoldDB" id="Q5NZY2"/>
<dbReference type="GO" id="GO:0070417">
    <property type="term" value="P:cellular response to cold"/>
    <property type="evidence" value="ECO:0007669"/>
    <property type="project" value="InterPro"/>
</dbReference>
<evidence type="ECO:0000256" key="3">
    <source>
        <dbReference type="ARBA" id="ARBA00022741"/>
    </source>
</evidence>
<dbReference type="EC" id="3.6.4.13" evidence="10"/>
<keyword evidence="4 10" id="KW-0378">Hydrolase</keyword>
<dbReference type="SUPFAM" id="SSF52540">
    <property type="entry name" value="P-loop containing nucleoside triphosphate hydrolases"/>
    <property type="match status" value="1"/>
</dbReference>
<evidence type="ECO:0000256" key="5">
    <source>
        <dbReference type="ARBA" id="ARBA00022806"/>
    </source>
</evidence>
<dbReference type="STRING" id="76114.ebA5738"/>
<dbReference type="GO" id="GO:0006401">
    <property type="term" value="P:RNA catabolic process"/>
    <property type="evidence" value="ECO:0007669"/>
    <property type="project" value="UniProtKB-UniRule"/>
</dbReference>
<sequence length="658" mass="73167">MSQAAPAGFRYDALHSLSAPLLSTDRRLFPFRCPHQNPMTSPIESFAQLDLRAPLLDALSEIGYETPSPIQAICIPHLLAGHDLLGEAQTGTGKTAAFALPLLDRLDLAVKNPQVLVLAPTRELAIQVAEAFQRYAKNLPGFHVLPVYGGQSMVVQLRQLARGAHVIVGTPGRVMDHIERKSLNLDSLTTLVLDEADEMLRMGFIDDVEWILQHTPAERQTALFSATMPDAIRRVAHRYLREPREVKIKASTTTVSTTRQRYCQISVAHKLDALTRILEVEEDFDAAIIFVRTKTATVELADKLEARGYSAAALNGDMTQQLRERVIEQLKGGQLDIVVATDVAARGLDVSRISHVINYDIPYDTEAYVHRIGRTGRAGRTGSAILFVAPREMRMLKVIERATRQPIEALQLPSREAVADKRVAAFRQQVATVLESEDLAFFRDVVAGMESTHEAELHDIAAALAFLAQRERPLQLPESKGPDIARLPEPRREPGAERAPRENRDKILERRREFSEGNLQRYRIEVGRNQQATPKDIVGAIANEAGIESRYIGQINLYEDYSTVELPSALPHDVLDILRRVRVRQHQLNIRPLDAEEAKRDAARVRPGAPRPGAAPRHAAHPGSKPAHPGRVGPRSFSSEKRTPSPGFKPGKKKPHDR</sequence>
<evidence type="ECO:0000256" key="12">
    <source>
        <dbReference type="SAM" id="MobiDB-lite"/>
    </source>
</evidence>
<dbReference type="Proteomes" id="UP000006552">
    <property type="component" value="Chromosome"/>
</dbReference>
<evidence type="ECO:0000259" key="15">
    <source>
        <dbReference type="PROSITE" id="PS51195"/>
    </source>
</evidence>
<evidence type="ECO:0000256" key="2">
    <source>
        <dbReference type="ARBA" id="ARBA00022490"/>
    </source>
</evidence>
<dbReference type="Pfam" id="PF00270">
    <property type="entry name" value="DEAD"/>
    <property type="match status" value="1"/>
</dbReference>
<dbReference type="InterPro" id="IPR027417">
    <property type="entry name" value="P-loop_NTPase"/>
</dbReference>
<dbReference type="Gene3D" id="3.30.70.330">
    <property type="match status" value="1"/>
</dbReference>
<keyword evidence="7 10" id="KW-0694">RNA-binding</keyword>
<keyword evidence="2 10" id="KW-0963">Cytoplasm</keyword>
<feature type="domain" description="DEAD-box RNA helicase Q" evidence="15">
    <location>
        <begin position="44"/>
        <end position="72"/>
    </location>
</feature>
<evidence type="ECO:0000256" key="7">
    <source>
        <dbReference type="ARBA" id="ARBA00022884"/>
    </source>
</evidence>
<dbReference type="PROSITE" id="PS51195">
    <property type="entry name" value="Q_MOTIF"/>
    <property type="match status" value="1"/>
</dbReference>
<dbReference type="InterPro" id="IPR050547">
    <property type="entry name" value="DEAD_box_RNA_helicases"/>
</dbReference>
<comment type="similarity">
    <text evidence="10">Belongs to the DEAD box helicase family. DeaD/CsdA subfamily.</text>
</comment>
<dbReference type="FunFam" id="3.40.50.300:FF:000108">
    <property type="entry name" value="ATP-dependent RNA helicase RhlE"/>
    <property type="match status" value="1"/>
</dbReference>
<dbReference type="GO" id="GO:0000027">
    <property type="term" value="P:ribosomal large subunit assembly"/>
    <property type="evidence" value="ECO:0007669"/>
    <property type="project" value="UniProtKB-UniRule"/>
</dbReference>
<keyword evidence="5 10" id="KW-0347">Helicase</keyword>
<dbReference type="InterPro" id="IPR001650">
    <property type="entry name" value="Helicase_C-like"/>
</dbReference>
<protein>
    <recommendedName>
        <fullName evidence="10">ATP-dependent RNA helicase DeaD</fullName>
        <ecNumber evidence="10">3.6.4.13</ecNumber>
    </recommendedName>
    <alternativeName>
        <fullName evidence="10">Cold-shock DEAD box protein A</fullName>
    </alternativeName>
</protein>
<dbReference type="InterPro" id="IPR000629">
    <property type="entry name" value="RNA-helicase_DEAD-box_CS"/>
</dbReference>
<dbReference type="eggNOG" id="COG0513">
    <property type="taxonomic scope" value="Bacteria"/>
</dbReference>
<comment type="catalytic activity">
    <reaction evidence="9 10">
        <text>ATP + H2O = ADP + phosphate + H(+)</text>
        <dbReference type="Rhea" id="RHEA:13065"/>
        <dbReference type="ChEBI" id="CHEBI:15377"/>
        <dbReference type="ChEBI" id="CHEBI:15378"/>
        <dbReference type="ChEBI" id="CHEBI:30616"/>
        <dbReference type="ChEBI" id="CHEBI:43474"/>
        <dbReference type="ChEBI" id="CHEBI:456216"/>
        <dbReference type="EC" id="3.6.4.13"/>
    </reaction>
</comment>
<dbReference type="Pfam" id="PF03880">
    <property type="entry name" value="DbpA"/>
    <property type="match status" value="1"/>
</dbReference>
<dbReference type="SMART" id="SM00490">
    <property type="entry name" value="HELICc"/>
    <property type="match status" value="1"/>
</dbReference>
<feature type="domain" description="Helicase ATP-binding" evidence="13">
    <location>
        <begin position="75"/>
        <end position="246"/>
    </location>
</feature>
<dbReference type="PROSITE" id="PS51192">
    <property type="entry name" value="HELICASE_ATP_BIND_1"/>
    <property type="match status" value="1"/>
</dbReference>
<dbReference type="InterPro" id="IPR012677">
    <property type="entry name" value="Nucleotide-bd_a/b_plait_sf"/>
</dbReference>
<evidence type="ECO:0000259" key="14">
    <source>
        <dbReference type="PROSITE" id="PS51194"/>
    </source>
</evidence>
<feature type="compositionally biased region" description="Low complexity" evidence="12">
    <location>
        <begin position="605"/>
        <end position="623"/>
    </location>
</feature>
<dbReference type="CDD" id="cd00268">
    <property type="entry name" value="DEADc"/>
    <property type="match status" value="1"/>
</dbReference>
<dbReference type="GO" id="GO:0005840">
    <property type="term" value="C:ribosome"/>
    <property type="evidence" value="ECO:0007669"/>
    <property type="project" value="TreeGrafter"/>
</dbReference>
<dbReference type="EMBL" id="CR555306">
    <property type="protein sequence ID" value="CAI09382.1"/>
    <property type="molecule type" value="Genomic_DNA"/>
</dbReference>
<evidence type="ECO:0000256" key="11">
    <source>
        <dbReference type="PROSITE-ProRule" id="PRU00552"/>
    </source>
</evidence>
<evidence type="ECO:0000256" key="4">
    <source>
        <dbReference type="ARBA" id="ARBA00022801"/>
    </source>
</evidence>
<comment type="subcellular location">
    <subcellularLocation>
        <location evidence="1 10">Cytoplasm</location>
    </subcellularLocation>
</comment>
<dbReference type="PANTHER" id="PTHR47963:SF8">
    <property type="entry name" value="ATP-DEPENDENT RNA HELICASE DEAD"/>
    <property type="match status" value="1"/>
</dbReference>
<dbReference type="FunFam" id="3.30.70.330:FF:000068">
    <property type="entry name" value="ATP-dependent RNA helicase DeaD"/>
    <property type="match status" value="1"/>
</dbReference>
<dbReference type="InterPro" id="IPR014014">
    <property type="entry name" value="RNA_helicase_DEAD_Q_motif"/>
</dbReference>
<accession>Q5NZY2</accession>
<evidence type="ECO:0000256" key="1">
    <source>
        <dbReference type="ARBA" id="ARBA00004496"/>
    </source>
</evidence>
<dbReference type="CDD" id="cd18787">
    <property type="entry name" value="SF2_C_DEAD"/>
    <property type="match status" value="1"/>
</dbReference>
<comment type="function">
    <text evidence="10">DEAD-box RNA helicase involved in various cellular processes at low temperature, including ribosome biogenesis, mRNA degradation and translation initiation.</text>
</comment>